<dbReference type="Proteomes" id="UP000446866">
    <property type="component" value="Unassembled WGS sequence"/>
</dbReference>
<dbReference type="Gene3D" id="1.10.10.10">
    <property type="entry name" value="Winged helix-like DNA-binding domain superfamily/Winged helix DNA-binding domain"/>
    <property type="match status" value="1"/>
</dbReference>
<protein>
    <submittedName>
        <fullName evidence="2">Transposase</fullName>
    </submittedName>
</protein>
<dbReference type="InterPro" id="IPR055247">
    <property type="entry name" value="InsJ-like_HTH"/>
</dbReference>
<evidence type="ECO:0000313" key="2">
    <source>
        <dbReference type="EMBL" id="NBH60328.1"/>
    </source>
</evidence>
<evidence type="ECO:0000259" key="1">
    <source>
        <dbReference type="Pfam" id="PF13518"/>
    </source>
</evidence>
<accession>A0A845QJP2</accession>
<dbReference type="SUPFAM" id="SSF48295">
    <property type="entry name" value="TrpR-like"/>
    <property type="match status" value="1"/>
</dbReference>
<dbReference type="GO" id="GO:0043565">
    <property type="term" value="F:sequence-specific DNA binding"/>
    <property type="evidence" value="ECO:0007669"/>
    <property type="project" value="InterPro"/>
</dbReference>
<keyword evidence="3" id="KW-1185">Reference proteome</keyword>
<dbReference type="InterPro" id="IPR036388">
    <property type="entry name" value="WH-like_DNA-bd_sf"/>
</dbReference>
<sequence>MSRKISAEEKITAVKCYLDGKGSQDEICKKYEIRSKSKLQKWIKMYNGGEILRVTGTGGFAIMAKGPKTTFDGRIEIAQDCIAHE</sequence>
<dbReference type="InterPro" id="IPR010921">
    <property type="entry name" value="Trp_repressor/repl_initiator"/>
</dbReference>
<dbReference type="RefSeq" id="WP_160200622.1">
    <property type="nucleotide sequence ID" value="NZ_QXWK01000001.1"/>
</dbReference>
<proteinExistence type="predicted"/>
<comment type="caution">
    <text evidence="2">The sequence shown here is derived from an EMBL/GenBank/DDBJ whole genome shotgun (WGS) entry which is preliminary data.</text>
</comment>
<dbReference type="AlphaFoldDB" id="A0A845QJP2"/>
<reference evidence="2 3" key="1">
    <citation type="submission" date="2018-08" db="EMBL/GenBank/DDBJ databases">
        <title>Murine metabolic-syndrome-specific gut microbial biobank.</title>
        <authorList>
            <person name="Liu C."/>
        </authorList>
    </citation>
    <scope>NUCLEOTIDE SEQUENCE [LARGE SCALE GENOMIC DNA]</scope>
    <source>
        <strain evidence="2 3">28</strain>
    </source>
</reference>
<dbReference type="EMBL" id="QXWK01000001">
    <property type="protein sequence ID" value="NBH60328.1"/>
    <property type="molecule type" value="Genomic_DNA"/>
</dbReference>
<gene>
    <name evidence="2" type="ORF">D0435_01390</name>
</gene>
<evidence type="ECO:0000313" key="3">
    <source>
        <dbReference type="Proteomes" id="UP000446866"/>
    </source>
</evidence>
<organism evidence="2 3">
    <name type="scientific">Anaerotruncus colihominis</name>
    <dbReference type="NCBI Taxonomy" id="169435"/>
    <lineage>
        <taxon>Bacteria</taxon>
        <taxon>Bacillati</taxon>
        <taxon>Bacillota</taxon>
        <taxon>Clostridia</taxon>
        <taxon>Eubacteriales</taxon>
        <taxon>Oscillospiraceae</taxon>
        <taxon>Anaerotruncus</taxon>
    </lineage>
</organism>
<dbReference type="Pfam" id="PF13518">
    <property type="entry name" value="HTH_28"/>
    <property type="match status" value="1"/>
</dbReference>
<feature type="domain" description="Insertion element IS150 protein InsJ-like helix-turn-helix" evidence="1">
    <location>
        <begin position="9"/>
        <end position="48"/>
    </location>
</feature>
<name>A0A845QJP2_9FIRM</name>